<keyword evidence="3" id="KW-1185">Reference proteome</keyword>
<dbReference type="InterPro" id="IPR036188">
    <property type="entry name" value="FAD/NAD-bd_sf"/>
</dbReference>
<reference evidence="2" key="1">
    <citation type="submission" date="2021-02" db="EMBL/GenBank/DDBJ databases">
        <title>First Annotated Genome of the Yellow-green Alga Tribonema minus.</title>
        <authorList>
            <person name="Mahan K.M."/>
        </authorList>
    </citation>
    <scope>NUCLEOTIDE SEQUENCE</scope>
    <source>
        <strain evidence="2">UTEX B ZZ1240</strain>
    </source>
</reference>
<comment type="caution">
    <text evidence="2">The sequence shown here is derived from an EMBL/GenBank/DDBJ whole genome shotgun (WGS) entry which is preliminary data.</text>
</comment>
<dbReference type="Gene3D" id="3.50.50.60">
    <property type="entry name" value="FAD/NAD(P)-binding domain"/>
    <property type="match status" value="1"/>
</dbReference>
<dbReference type="EMBL" id="JAFCMP010000150">
    <property type="protein sequence ID" value="KAG5184791.1"/>
    <property type="molecule type" value="Genomic_DNA"/>
</dbReference>
<dbReference type="InterPro" id="IPR002937">
    <property type="entry name" value="Amino_oxidase"/>
</dbReference>
<name>A0A835Z030_9STRA</name>
<dbReference type="PANTHER" id="PTHR42923">
    <property type="entry name" value="PROTOPORPHYRINOGEN OXIDASE"/>
    <property type="match status" value="1"/>
</dbReference>
<evidence type="ECO:0000313" key="3">
    <source>
        <dbReference type="Proteomes" id="UP000664859"/>
    </source>
</evidence>
<feature type="domain" description="Amine oxidase" evidence="1">
    <location>
        <begin position="38"/>
        <end position="228"/>
    </location>
</feature>
<evidence type="ECO:0000259" key="1">
    <source>
        <dbReference type="Pfam" id="PF01593"/>
    </source>
</evidence>
<evidence type="ECO:0000313" key="2">
    <source>
        <dbReference type="EMBL" id="KAG5184791.1"/>
    </source>
</evidence>
<sequence>MGTSTSRSAVSEIGADWEPVVATSKGTTLDVAVIGAGVAGLGAAWHLTKSSSPEDVRVTVFEPSDVAGGHAHTIDVEVDGGSKTVPVDTGFMVFNHQNYPNLVGLFKELGVEEESTDMSFAVSLDGGAFEWGSASVAALLARRTNALRPSFWRMLADMARFNREAPALLQLDDEDPRKAMTVGEYLRRNNYSAAFARYYLVPMAAALWSSSGAEVMGFSALTMISFFHNHSMLQVRLRALSAPLRVWVRSLLRAARACIAPA</sequence>
<organism evidence="2 3">
    <name type="scientific">Tribonema minus</name>
    <dbReference type="NCBI Taxonomy" id="303371"/>
    <lineage>
        <taxon>Eukaryota</taxon>
        <taxon>Sar</taxon>
        <taxon>Stramenopiles</taxon>
        <taxon>Ochrophyta</taxon>
        <taxon>PX clade</taxon>
        <taxon>Xanthophyceae</taxon>
        <taxon>Tribonematales</taxon>
        <taxon>Tribonemataceae</taxon>
        <taxon>Tribonema</taxon>
    </lineage>
</organism>
<gene>
    <name evidence="2" type="ORF">JKP88DRAFT_180941</name>
</gene>
<dbReference type="Pfam" id="PF01593">
    <property type="entry name" value="Amino_oxidase"/>
    <property type="match status" value="1"/>
</dbReference>
<dbReference type="SUPFAM" id="SSF51905">
    <property type="entry name" value="FAD/NAD(P)-binding domain"/>
    <property type="match status" value="1"/>
</dbReference>
<dbReference type="GO" id="GO:0016491">
    <property type="term" value="F:oxidoreductase activity"/>
    <property type="evidence" value="ECO:0007669"/>
    <property type="project" value="InterPro"/>
</dbReference>
<dbReference type="PANTHER" id="PTHR42923:SF17">
    <property type="entry name" value="AMINE OXIDASE DOMAIN-CONTAINING PROTEIN"/>
    <property type="match status" value="1"/>
</dbReference>
<accession>A0A835Z030</accession>
<dbReference type="AlphaFoldDB" id="A0A835Z030"/>
<dbReference type="OrthoDB" id="62939at2759"/>
<proteinExistence type="predicted"/>
<dbReference type="InterPro" id="IPR050464">
    <property type="entry name" value="Zeta_carotene_desat/Oxidored"/>
</dbReference>
<dbReference type="Proteomes" id="UP000664859">
    <property type="component" value="Unassembled WGS sequence"/>
</dbReference>
<protein>
    <submittedName>
        <fullName evidence="2">Amine oxidase</fullName>
    </submittedName>
</protein>